<name>A0A839SW20_9PROT</name>
<evidence type="ECO:0000313" key="3">
    <source>
        <dbReference type="Proteomes" id="UP000581135"/>
    </source>
</evidence>
<feature type="domain" description="Calcineurin-like phosphoesterase" evidence="1">
    <location>
        <begin position="22"/>
        <end position="214"/>
    </location>
</feature>
<accession>A0A839SW20</accession>
<dbReference type="CDD" id="cd00144">
    <property type="entry name" value="MPP_PPP_family"/>
    <property type="match status" value="1"/>
</dbReference>
<gene>
    <name evidence="2" type="ORF">FHR98_002794</name>
</gene>
<dbReference type="GO" id="GO:0005737">
    <property type="term" value="C:cytoplasm"/>
    <property type="evidence" value="ECO:0007669"/>
    <property type="project" value="TreeGrafter"/>
</dbReference>
<evidence type="ECO:0000313" key="2">
    <source>
        <dbReference type="EMBL" id="MBB3066488.1"/>
    </source>
</evidence>
<comment type="caution">
    <text evidence="2">The sequence shown here is derived from an EMBL/GenBank/DDBJ whole genome shotgun (WGS) entry which is preliminary data.</text>
</comment>
<organism evidence="2 3">
    <name type="scientific">Limibacillus halophilus</name>
    <dbReference type="NCBI Taxonomy" id="1579333"/>
    <lineage>
        <taxon>Bacteria</taxon>
        <taxon>Pseudomonadati</taxon>
        <taxon>Pseudomonadota</taxon>
        <taxon>Alphaproteobacteria</taxon>
        <taxon>Rhodospirillales</taxon>
        <taxon>Rhodovibrionaceae</taxon>
        <taxon>Limibacillus</taxon>
    </lineage>
</organism>
<dbReference type="Pfam" id="PF00149">
    <property type="entry name" value="Metallophos"/>
    <property type="match status" value="1"/>
</dbReference>
<dbReference type="RefSeq" id="WP_183417296.1">
    <property type="nucleotide sequence ID" value="NZ_JACHXA010000008.1"/>
</dbReference>
<proteinExistence type="predicted"/>
<dbReference type="EC" id="3.1.3.16" evidence="2"/>
<dbReference type="AlphaFoldDB" id="A0A839SW20"/>
<keyword evidence="2" id="KW-0378">Hydrolase</keyword>
<dbReference type="GO" id="GO:0008803">
    <property type="term" value="F:bis(5'-nucleosyl)-tetraphosphatase (symmetrical) activity"/>
    <property type="evidence" value="ECO:0007669"/>
    <property type="project" value="TreeGrafter"/>
</dbReference>
<reference evidence="2 3" key="1">
    <citation type="submission" date="2020-08" db="EMBL/GenBank/DDBJ databases">
        <title>Genomic Encyclopedia of Type Strains, Phase III (KMG-III): the genomes of soil and plant-associated and newly described type strains.</title>
        <authorList>
            <person name="Whitman W."/>
        </authorList>
    </citation>
    <scope>NUCLEOTIDE SEQUENCE [LARGE SCALE GENOMIC DNA]</scope>
    <source>
        <strain evidence="2 3">CECT 8803</strain>
    </source>
</reference>
<dbReference type="GO" id="GO:0110154">
    <property type="term" value="P:RNA decapping"/>
    <property type="evidence" value="ECO:0007669"/>
    <property type="project" value="TreeGrafter"/>
</dbReference>
<dbReference type="InterPro" id="IPR050126">
    <property type="entry name" value="Ap4A_hydrolase"/>
</dbReference>
<dbReference type="SUPFAM" id="SSF56300">
    <property type="entry name" value="Metallo-dependent phosphatases"/>
    <property type="match status" value="1"/>
</dbReference>
<evidence type="ECO:0000259" key="1">
    <source>
        <dbReference type="Pfam" id="PF00149"/>
    </source>
</evidence>
<dbReference type="PANTHER" id="PTHR42850">
    <property type="entry name" value="METALLOPHOSPHOESTERASE"/>
    <property type="match status" value="1"/>
</dbReference>
<dbReference type="InterPro" id="IPR004843">
    <property type="entry name" value="Calcineurin-like_PHP"/>
</dbReference>
<dbReference type="PANTHER" id="PTHR42850:SF4">
    <property type="entry name" value="ZINC-DEPENDENT ENDOPOLYPHOSPHATASE"/>
    <property type="match status" value="1"/>
</dbReference>
<dbReference type="GO" id="GO:0004722">
    <property type="term" value="F:protein serine/threonine phosphatase activity"/>
    <property type="evidence" value="ECO:0007669"/>
    <property type="project" value="UniProtKB-EC"/>
</dbReference>
<keyword evidence="3" id="KW-1185">Reference proteome</keyword>
<protein>
    <submittedName>
        <fullName evidence="2">Serine/threonine protein phosphatase 1</fullName>
        <ecNumber evidence="2">3.1.3.16</ecNumber>
    </submittedName>
</protein>
<sequence>MTQAGRPNLATGLAAAPSGRLVYAIGDCHGCLDLLLSLESKIVADASGKASTSKIIVYLGDYIDRGPDSASVLDHLVAGPPPGFEAAYLLGNHEEMLLQFLNGSEERALLWLLNGGKQTLISYGLDLTGLEAEGALETLRSELRARIPGSHLVFLENLKLTHEEGDFLFVHAGLRPGVSLPAQRREDMLWVRDAFLKSSQNFGSIVVHGHTPDNEPVERPNRIGIDTGAVYSGTLTALALEGTARHYIQVHSSEMPGTKHDYPKA</sequence>
<dbReference type="Gene3D" id="3.60.21.10">
    <property type="match status" value="1"/>
</dbReference>
<dbReference type="EMBL" id="JACHXA010000008">
    <property type="protein sequence ID" value="MBB3066488.1"/>
    <property type="molecule type" value="Genomic_DNA"/>
</dbReference>
<dbReference type="Proteomes" id="UP000581135">
    <property type="component" value="Unassembled WGS sequence"/>
</dbReference>
<dbReference type="InterPro" id="IPR029052">
    <property type="entry name" value="Metallo-depent_PP-like"/>
</dbReference>